<name>A0A7J5B5R5_9MICO</name>
<feature type="region of interest" description="Disordered" evidence="1">
    <location>
        <begin position="164"/>
        <end position="199"/>
    </location>
</feature>
<organism evidence="2 3">
    <name type="scientific">Pseudoclavibacter terrae</name>
    <dbReference type="NCBI Taxonomy" id="1530195"/>
    <lineage>
        <taxon>Bacteria</taxon>
        <taxon>Bacillati</taxon>
        <taxon>Actinomycetota</taxon>
        <taxon>Actinomycetes</taxon>
        <taxon>Micrococcales</taxon>
        <taxon>Microbacteriaceae</taxon>
        <taxon>Pseudoclavibacter</taxon>
    </lineage>
</organism>
<dbReference type="OrthoDB" id="3267550at2"/>
<protein>
    <submittedName>
        <fullName evidence="2">DNA modification methylase</fullName>
    </submittedName>
</protein>
<dbReference type="Proteomes" id="UP000490386">
    <property type="component" value="Unassembled WGS sequence"/>
</dbReference>
<proteinExistence type="predicted"/>
<keyword evidence="2" id="KW-0808">Transferase</keyword>
<accession>A0A7J5B5R5</accession>
<dbReference type="GO" id="GO:0032259">
    <property type="term" value="P:methylation"/>
    <property type="evidence" value="ECO:0007669"/>
    <property type="project" value="UniProtKB-KW"/>
</dbReference>
<sequence>MKIRAVASVTLAAVVAVGLAGCNYISPQRTTTQYSASDGTNANVGELEVRNAILITDTLTGTDVTDRANLVFAVVNHTGSAGSLDITYTGLINGVEQDVVVTVPVDAAAGVTQVGFGEGASVLLEGMDFVPGSTHEVTFTATLDGEQSVQAVNVPVLDGTLPEYSTLVPGPAQTEPPAAPPSIAPTPAPTEEPEEGGTA</sequence>
<evidence type="ECO:0000313" key="3">
    <source>
        <dbReference type="Proteomes" id="UP000490386"/>
    </source>
</evidence>
<comment type="caution">
    <text evidence="2">The sequence shown here is derived from an EMBL/GenBank/DDBJ whole genome shotgun (WGS) entry which is preliminary data.</text>
</comment>
<reference evidence="2 3" key="1">
    <citation type="submission" date="2019-09" db="EMBL/GenBank/DDBJ databases">
        <title>Phylogeny of genus Pseudoclavibacter and closely related genus.</title>
        <authorList>
            <person name="Li Y."/>
        </authorList>
    </citation>
    <scope>NUCLEOTIDE SEQUENCE [LARGE SCALE GENOMIC DNA]</scope>
    <source>
        <strain evidence="2 3">THG-MD12</strain>
    </source>
</reference>
<keyword evidence="3" id="KW-1185">Reference proteome</keyword>
<dbReference type="GO" id="GO:0008168">
    <property type="term" value="F:methyltransferase activity"/>
    <property type="evidence" value="ECO:0007669"/>
    <property type="project" value="UniProtKB-KW"/>
</dbReference>
<dbReference type="AlphaFoldDB" id="A0A7J5B5R5"/>
<dbReference type="RefSeq" id="WP_151422588.1">
    <property type="nucleotide sequence ID" value="NZ_CANKVH010000007.1"/>
</dbReference>
<dbReference type="PROSITE" id="PS51257">
    <property type="entry name" value="PROKAR_LIPOPROTEIN"/>
    <property type="match status" value="1"/>
</dbReference>
<feature type="compositionally biased region" description="Pro residues" evidence="1">
    <location>
        <begin position="177"/>
        <end position="190"/>
    </location>
</feature>
<dbReference type="EMBL" id="WBJX01000001">
    <property type="protein sequence ID" value="KAB1639457.1"/>
    <property type="molecule type" value="Genomic_DNA"/>
</dbReference>
<keyword evidence="2" id="KW-0489">Methyltransferase</keyword>
<evidence type="ECO:0000313" key="2">
    <source>
        <dbReference type="EMBL" id="KAB1639457.1"/>
    </source>
</evidence>
<evidence type="ECO:0000256" key="1">
    <source>
        <dbReference type="SAM" id="MobiDB-lite"/>
    </source>
</evidence>
<gene>
    <name evidence="2" type="ORF">F8O03_03740</name>
</gene>